<dbReference type="RefSeq" id="WP_117318675.1">
    <property type="nucleotide sequence ID" value="NZ_QQSW01000015.1"/>
</dbReference>
<dbReference type="InterPro" id="IPR016187">
    <property type="entry name" value="CTDL_fold"/>
</dbReference>
<keyword evidence="2" id="KW-1133">Transmembrane helix</keyword>
<dbReference type="SUPFAM" id="SSF56436">
    <property type="entry name" value="C-type lectin-like"/>
    <property type="match status" value="1"/>
</dbReference>
<dbReference type="PANTHER" id="PTHR36194">
    <property type="entry name" value="S-LAYER-LIKE PROTEIN"/>
    <property type="match status" value="1"/>
</dbReference>
<evidence type="ECO:0000256" key="2">
    <source>
        <dbReference type="SAM" id="Phobius"/>
    </source>
</evidence>
<evidence type="ECO:0000313" key="5">
    <source>
        <dbReference type="EMBL" id="TCO74661.1"/>
    </source>
</evidence>
<feature type="domain" description="PEGA" evidence="4">
    <location>
        <begin position="271"/>
        <end position="337"/>
    </location>
</feature>
<proteinExistence type="predicted"/>
<dbReference type="Pfam" id="PF08308">
    <property type="entry name" value="PEGA"/>
    <property type="match status" value="4"/>
</dbReference>
<dbReference type="AlphaFoldDB" id="A0A4R2KKW7"/>
<reference evidence="5 6" key="1">
    <citation type="submission" date="2019-03" db="EMBL/GenBank/DDBJ databases">
        <title>Genomic Encyclopedia of Type Strains, Phase IV (KMG-IV): sequencing the most valuable type-strain genomes for metagenomic binning, comparative biology and taxonomic classification.</title>
        <authorList>
            <person name="Goeker M."/>
        </authorList>
    </citation>
    <scope>NUCLEOTIDE SEQUENCE [LARGE SCALE GENOMIC DNA]</scope>
    <source>
        <strain evidence="5 6">DSM 23344</strain>
    </source>
</reference>
<organism evidence="5 6">
    <name type="scientific">Chromatocurvus halotolerans</name>
    <dbReference type="NCBI Taxonomy" id="1132028"/>
    <lineage>
        <taxon>Bacteria</taxon>
        <taxon>Pseudomonadati</taxon>
        <taxon>Pseudomonadota</taxon>
        <taxon>Gammaproteobacteria</taxon>
        <taxon>Cellvibrionales</taxon>
        <taxon>Halieaceae</taxon>
        <taxon>Chromatocurvus</taxon>
    </lineage>
</organism>
<name>A0A4R2KKW7_9GAMM</name>
<feature type="domain" description="PEGA" evidence="4">
    <location>
        <begin position="348"/>
        <end position="408"/>
    </location>
</feature>
<keyword evidence="2" id="KW-0812">Transmembrane</keyword>
<feature type="region of interest" description="Disordered" evidence="1">
    <location>
        <begin position="435"/>
        <end position="454"/>
    </location>
</feature>
<feature type="transmembrane region" description="Helical" evidence="2">
    <location>
        <begin position="38"/>
        <end position="58"/>
    </location>
</feature>
<protein>
    <submittedName>
        <fullName evidence="5">Formylglycine-generating enzyme required for sulfatase activity</fullName>
    </submittedName>
</protein>
<dbReference type="Pfam" id="PF03781">
    <property type="entry name" value="FGE-sulfatase"/>
    <property type="match status" value="1"/>
</dbReference>
<feature type="domain" description="PEGA" evidence="4">
    <location>
        <begin position="200"/>
        <end position="261"/>
    </location>
</feature>
<gene>
    <name evidence="5" type="ORF">EV688_11220</name>
</gene>
<feature type="domain" description="Sulfatase-modifying factor enzyme-like" evidence="3">
    <location>
        <begin position="440"/>
        <end position="691"/>
    </location>
</feature>
<dbReference type="EMBL" id="SLWX01000012">
    <property type="protein sequence ID" value="TCO74661.1"/>
    <property type="molecule type" value="Genomic_DNA"/>
</dbReference>
<feature type="domain" description="PEGA" evidence="4">
    <location>
        <begin position="136"/>
        <end position="198"/>
    </location>
</feature>
<evidence type="ECO:0000313" key="6">
    <source>
        <dbReference type="Proteomes" id="UP000294980"/>
    </source>
</evidence>
<keyword evidence="6" id="KW-1185">Reference proteome</keyword>
<comment type="caution">
    <text evidence="5">The sequence shown here is derived from an EMBL/GenBank/DDBJ whole genome shotgun (WGS) entry which is preliminary data.</text>
</comment>
<dbReference type="InterPro" id="IPR042095">
    <property type="entry name" value="SUMF_sf"/>
</dbReference>
<dbReference type="Proteomes" id="UP000294980">
    <property type="component" value="Unassembled WGS sequence"/>
</dbReference>
<dbReference type="InterPro" id="IPR013229">
    <property type="entry name" value="PEGA"/>
</dbReference>
<evidence type="ECO:0000259" key="4">
    <source>
        <dbReference type="Pfam" id="PF08308"/>
    </source>
</evidence>
<dbReference type="OrthoDB" id="9768004at2"/>
<sequence length="694" mass="75390">MNRDDRAADVSRERIAASDFQPLAESAGRPAGSRRGPLRAVAIAGTAIVVLLVLGFLFTARSVQIAVDSEAPASIDIDGLAVPLGERFMIRSGEYDLHISAPGYVDYAGTLTVSGEASQRLDVVLSPLPGRVTFAGIPEGASIEIDGEDAGRAPYQGQLLDAGDHSVSITAERYLPETRTIAVTGRDIQQTFEFSLQPAWADVSIDSKPSGATVFVDEEAVGSTPLTAEILRGERELRLQAAGYADLVRTLELSAGETTDLGILPLIPAAGLLSLESRPPGANVTVGGEYRGQTPLTVELSPGTEHRIQLSRPGYRRFSRSLALEAGEKSSLTANLEAQLGDVVFDIQPSEAQITLNGEAVGRGPQTLSLPAYEHRVEITLPGHKTERRRVTPREGLQQLVQVTLQTEEEARMARLQPEITTALGQTLKLFNPETAARSEFDMGSSRRDPGRRANEVLHPVRLERLFYLQTTEVTNAQFRQFQESHNSGQEKGNSLNREHQPAVQVSWQQAAAFCNWLSNREGLPPFYTERQGIITGFNPAATGYRLPTEAEWAWVSRVNGDSLQTFSWGDDFPPEDEVENIADASSAYVTGRVLNNYNDGHVVSAPVASFKPNHNGLYDIGGNVAEWMHNVYAIPAATGIVQTDPLGAESGDNYVLRGASWALGNLTELRLTYRDYGQAGRDDVGFRIARYAE</sequence>
<dbReference type="PANTHER" id="PTHR36194:SF1">
    <property type="entry name" value="S-LAYER-LIKE PROTEIN"/>
    <property type="match status" value="1"/>
</dbReference>
<feature type="compositionally biased region" description="Basic and acidic residues" evidence="1">
    <location>
        <begin position="437"/>
        <end position="454"/>
    </location>
</feature>
<evidence type="ECO:0000256" key="1">
    <source>
        <dbReference type="SAM" id="MobiDB-lite"/>
    </source>
</evidence>
<dbReference type="Gene3D" id="3.90.1580.10">
    <property type="entry name" value="paralog of FGE (formylglycine-generating enzyme)"/>
    <property type="match status" value="1"/>
</dbReference>
<evidence type="ECO:0000259" key="3">
    <source>
        <dbReference type="Pfam" id="PF03781"/>
    </source>
</evidence>
<dbReference type="InterPro" id="IPR005532">
    <property type="entry name" value="SUMF_dom"/>
</dbReference>
<accession>A0A4R2KKW7</accession>
<keyword evidence="2" id="KW-0472">Membrane</keyword>